<feature type="domain" description="HTH tetR-type" evidence="5">
    <location>
        <begin position="5"/>
        <end position="65"/>
    </location>
</feature>
<dbReference type="AlphaFoldDB" id="A0A2T7SSY4"/>
<evidence type="ECO:0000313" key="7">
    <source>
        <dbReference type="Proteomes" id="UP000037507"/>
    </source>
</evidence>
<dbReference type="PRINTS" id="PR00455">
    <property type="entry name" value="HTHTETR"/>
</dbReference>
<feature type="DNA-binding region" description="H-T-H motif" evidence="4">
    <location>
        <begin position="28"/>
        <end position="47"/>
    </location>
</feature>
<keyword evidence="1" id="KW-0805">Transcription regulation</keyword>
<evidence type="ECO:0000313" key="6">
    <source>
        <dbReference type="EMBL" id="PVE05921.1"/>
    </source>
</evidence>
<proteinExistence type="predicted"/>
<keyword evidence="3" id="KW-0804">Transcription</keyword>
<dbReference type="PROSITE" id="PS50977">
    <property type="entry name" value="HTH_TETR_2"/>
    <property type="match status" value="1"/>
</dbReference>
<dbReference type="OrthoDB" id="5293507at2"/>
<evidence type="ECO:0000256" key="3">
    <source>
        <dbReference type="ARBA" id="ARBA00023163"/>
    </source>
</evidence>
<dbReference type="InterPro" id="IPR054156">
    <property type="entry name" value="YxaF_TetR_C"/>
</dbReference>
<comment type="caution">
    <text evidence="6">The sequence shown here is derived from an EMBL/GenBank/DDBJ whole genome shotgun (WGS) entry which is preliminary data.</text>
</comment>
<dbReference type="GO" id="GO:0003677">
    <property type="term" value="F:DNA binding"/>
    <property type="evidence" value="ECO:0007669"/>
    <property type="project" value="UniProtKB-UniRule"/>
</dbReference>
<evidence type="ECO:0000259" key="5">
    <source>
        <dbReference type="PROSITE" id="PS50977"/>
    </source>
</evidence>
<organism evidence="6 7">
    <name type="scientific">Limnohabitans planktonicus II-D5</name>
    <dbReference type="NCBI Taxonomy" id="1293045"/>
    <lineage>
        <taxon>Bacteria</taxon>
        <taxon>Pseudomonadati</taxon>
        <taxon>Pseudomonadota</taxon>
        <taxon>Betaproteobacteria</taxon>
        <taxon>Burkholderiales</taxon>
        <taxon>Comamonadaceae</taxon>
        <taxon>Limnohabitans</taxon>
    </lineage>
</organism>
<gene>
    <name evidence="6" type="ORF">H663_020215</name>
</gene>
<dbReference type="Gene3D" id="1.10.357.10">
    <property type="entry name" value="Tetracycline Repressor, domain 2"/>
    <property type="match status" value="1"/>
</dbReference>
<dbReference type="SUPFAM" id="SSF46689">
    <property type="entry name" value="Homeodomain-like"/>
    <property type="match status" value="1"/>
</dbReference>
<dbReference type="PANTHER" id="PTHR47506:SF6">
    <property type="entry name" value="HTH-TYPE TRANSCRIPTIONAL REPRESSOR NEMR"/>
    <property type="match status" value="1"/>
</dbReference>
<keyword evidence="2 4" id="KW-0238">DNA-binding</keyword>
<dbReference type="RefSeq" id="WP_053171325.1">
    <property type="nucleotide sequence ID" value="NZ_LFYT02000058.1"/>
</dbReference>
<dbReference type="InterPro" id="IPR009057">
    <property type="entry name" value="Homeodomain-like_sf"/>
</dbReference>
<name>A0A2T7SSY4_9BURK</name>
<dbReference type="Pfam" id="PF21993">
    <property type="entry name" value="TetR_C_13_2"/>
    <property type="match status" value="1"/>
</dbReference>
<reference evidence="6" key="1">
    <citation type="submission" date="2017-04" db="EMBL/GenBank/DDBJ databases">
        <title>Unexpected and diverse lifestyles within the genus Limnohabitans.</title>
        <authorList>
            <person name="Kasalicky V."/>
            <person name="Mehrshad M."/>
            <person name="Andrei S.-A."/>
            <person name="Salcher M."/>
            <person name="Kratochvilova H."/>
            <person name="Simek K."/>
            <person name="Ghai R."/>
        </authorList>
    </citation>
    <scope>NUCLEOTIDE SEQUENCE [LARGE SCALE GENOMIC DNA]</scope>
    <source>
        <strain evidence="6">II-D5</strain>
    </source>
</reference>
<dbReference type="InterPro" id="IPR001647">
    <property type="entry name" value="HTH_TetR"/>
</dbReference>
<dbReference type="EMBL" id="LFYT02000058">
    <property type="protein sequence ID" value="PVE05921.1"/>
    <property type="molecule type" value="Genomic_DNA"/>
</dbReference>
<evidence type="ECO:0000256" key="4">
    <source>
        <dbReference type="PROSITE-ProRule" id="PRU00335"/>
    </source>
</evidence>
<accession>A0A2T7SSY4</accession>
<dbReference type="Pfam" id="PF00440">
    <property type="entry name" value="TetR_N"/>
    <property type="match status" value="1"/>
</dbReference>
<dbReference type="SUPFAM" id="SSF48498">
    <property type="entry name" value="Tetracyclin repressor-like, C-terminal domain"/>
    <property type="match status" value="1"/>
</dbReference>
<protein>
    <submittedName>
        <fullName evidence="6">TetR family transcriptional regulator</fullName>
    </submittedName>
</protein>
<evidence type="ECO:0000256" key="2">
    <source>
        <dbReference type="ARBA" id="ARBA00023125"/>
    </source>
</evidence>
<keyword evidence="7" id="KW-1185">Reference proteome</keyword>
<dbReference type="PANTHER" id="PTHR47506">
    <property type="entry name" value="TRANSCRIPTIONAL REGULATORY PROTEIN"/>
    <property type="match status" value="1"/>
</dbReference>
<sequence>MNSVIDRRQDILQHASSLLRTRGFNAFSHRDLAERTGVKSSSIHYHFPTKQDVGIALIQQYREDLAMTLQSLNNLPVSDRLACFVAPFVESAQSGNQWCLAGMLASDFNSLDELLRYEVRRFFDLAEHWLADQTLALQPELSPDDARVRAQSAMALLEGALLLARAQQDAQRMHNALTLFYALLGASPAKA</sequence>
<dbReference type="InterPro" id="IPR036271">
    <property type="entry name" value="Tet_transcr_reg_TetR-rel_C_sf"/>
</dbReference>
<dbReference type="Proteomes" id="UP000037507">
    <property type="component" value="Unassembled WGS sequence"/>
</dbReference>
<evidence type="ECO:0000256" key="1">
    <source>
        <dbReference type="ARBA" id="ARBA00023015"/>
    </source>
</evidence>